<dbReference type="AlphaFoldDB" id="A0A2M7VJN8"/>
<dbReference type="EMBL" id="PFPS01000132">
    <property type="protein sequence ID" value="PJA01966.1"/>
    <property type="molecule type" value="Genomic_DNA"/>
</dbReference>
<dbReference type="Proteomes" id="UP000231469">
    <property type="component" value="Unassembled WGS sequence"/>
</dbReference>
<reference evidence="3" key="1">
    <citation type="submission" date="2017-09" db="EMBL/GenBank/DDBJ databases">
        <title>Depth-based differentiation of microbial function through sediment-hosted aquifers and enrichment of novel symbionts in the deep terrestrial subsurface.</title>
        <authorList>
            <person name="Probst A.J."/>
            <person name="Ladd B."/>
            <person name="Jarett J.K."/>
            <person name="Geller-Mcgrath D.E."/>
            <person name="Sieber C.M.K."/>
            <person name="Emerson J.B."/>
            <person name="Anantharaman K."/>
            <person name="Thomas B.C."/>
            <person name="Malmstrom R."/>
            <person name="Stieglmeier M."/>
            <person name="Klingl A."/>
            <person name="Woyke T."/>
            <person name="Ryan C.M."/>
            <person name="Banfield J.F."/>
        </authorList>
    </citation>
    <scope>NUCLEOTIDE SEQUENCE [LARGE SCALE GENOMIC DNA]</scope>
</reference>
<evidence type="ECO:0000313" key="3">
    <source>
        <dbReference type="Proteomes" id="UP000231469"/>
    </source>
</evidence>
<gene>
    <name evidence="2" type="ORF">COX73_03275</name>
</gene>
<dbReference type="Gene3D" id="1.10.30.50">
    <property type="match status" value="1"/>
</dbReference>
<comment type="caution">
    <text evidence="2">The sequence shown here is derived from an EMBL/GenBank/DDBJ whole genome shotgun (WGS) entry which is preliminary data.</text>
</comment>
<proteinExistence type="predicted"/>
<accession>A0A2M7VJN8</accession>
<sequence length="392" mass="46271">MEKLKLYFKNLIAENAYRGWHLVQAEKTTHNSITSALLGIKKFSDSKGIFTATDENLKKLNREMKRKGGRESALSMRKQVLVNLDTLGFIKRFGTGQKMKVQLTQKAFEYLDYENKEFFMDDFLSNFEMKKDRMTYSITPYPVLLKILSDNKIQDLSFKEFQYFVSQIKNENEIQKATDLILEYRQLTQEQKDKLDEFIKKECDDITREAEGKKLPKEYKRDYENWANNAKHSLEFFNLGSQIKFYDNEIHLLLGSDAFKKRIIADLKKIQEAPIVRKQKIHFRNKKIMDNLKKLYGYYCQFCGYNFSRIPTKKGFYIEASHIVPVSEQSKYKGVDLNSPDNIVITCPNHHKMIDVHYPEFKKRLIVFEDGKKGLETSDGRVRLYLTLNEHL</sequence>
<dbReference type="InterPro" id="IPR018573">
    <property type="entry name" value="Restrct_endonuc_II_AlwI"/>
</dbReference>
<protein>
    <recommendedName>
        <fullName evidence="1">HNH nuclease domain-containing protein</fullName>
    </recommendedName>
</protein>
<dbReference type="Pfam" id="PF09491">
    <property type="entry name" value="RE_AlwI"/>
    <property type="match status" value="1"/>
</dbReference>
<organism evidence="2 3">
    <name type="scientific">bacterium (Candidatus Gribaldobacteria) CG_4_10_14_0_2_um_filter_36_18</name>
    <dbReference type="NCBI Taxonomy" id="2014264"/>
    <lineage>
        <taxon>Bacteria</taxon>
        <taxon>Candidatus Gribaldobacteria</taxon>
    </lineage>
</organism>
<dbReference type="CDD" id="cd00085">
    <property type="entry name" value="HNHc"/>
    <property type="match status" value="1"/>
</dbReference>
<evidence type="ECO:0000259" key="1">
    <source>
        <dbReference type="Pfam" id="PF13391"/>
    </source>
</evidence>
<evidence type="ECO:0000313" key="2">
    <source>
        <dbReference type="EMBL" id="PJA01966.1"/>
    </source>
</evidence>
<feature type="domain" description="HNH nuclease" evidence="1">
    <location>
        <begin position="300"/>
        <end position="357"/>
    </location>
</feature>
<dbReference type="Pfam" id="PF13391">
    <property type="entry name" value="HNH_2"/>
    <property type="match status" value="1"/>
</dbReference>
<name>A0A2M7VJN8_9BACT</name>
<dbReference type="InterPro" id="IPR003615">
    <property type="entry name" value="HNH_nuc"/>
</dbReference>